<name>A0A542E003_9MICO</name>
<dbReference type="InterPro" id="IPR006311">
    <property type="entry name" value="TAT_signal"/>
</dbReference>
<keyword evidence="4" id="KW-1185">Reference proteome</keyword>
<feature type="chain" id="PRO_5022038890" evidence="2">
    <location>
        <begin position="29"/>
        <end position="96"/>
    </location>
</feature>
<sequence>MKDATRRGFLAASGAGVATVAVAPIAFASGSGQSESTSTTDDGRSSGTGPLVVLVHDAAKGQVTVMRGEREVVVHDPALVRAITRHARDLGTEATR</sequence>
<dbReference type="NCBIfam" id="TIGR01409">
    <property type="entry name" value="TAT_signal_seq"/>
    <property type="match status" value="1"/>
</dbReference>
<feature type="region of interest" description="Disordered" evidence="1">
    <location>
        <begin position="28"/>
        <end position="50"/>
    </location>
</feature>
<organism evidence="3 4">
    <name type="scientific">Lapillicoccus jejuensis</name>
    <dbReference type="NCBI Taxonomy" id="402171"/>
    <lineage>
        <taxon>Bacteria</taxon>
        <taxon>Bacillati</taxon>
        <taxon>Actinomycetota</taxon>
        <taxon>Actinomycetes</taxon>
        <taxon>Micrococcales</taxon>
        <taxon>Intrasporangiaceae</taxon>
        <taxon>Lapillicoccus</taxon>
    </lineage>
</organism>
<dbReference type="EMBL" id="VFMN01000001">
    <property type="protein sequence ID" value="TQJ08514.1"/>
    <property type="molecule type" value="Genomic_DNA"/>
</dbReference>
<evidence type="ECO:0000313" key="4">
    <source>
        <dbReference type="Proteomes" id="UP000317893"/>
    </source>
</evidence>
<evidence type="ECO:0000256" key="2">
    <source>
        <dbReference type="SAM" id="SignalP"/>
    </source>
</evidence>
<gene>
    <name evidence="3" type="ORF">FB458_1604</name>
</gene>
<evidence type="ECO:0000256" key="1">
    <source>
        <dbReference type="SAM" id="MobiDB-lite"/>
    </source>
</evidence>
<keyword evidence="2" id="KW-0732">Signal</keyword>
<reference evidence="3 4" key="1">
    <citation type="submission" date="2019-06" db="EMBL/GenBank/DDBJ databases">
        <title>Sequencing the genomes of 1000 actinobacteria strains.</title>
        <authorList>
            <person name="Klenk H.-P."/>
        </authorList>
    </citation>
    <scope>NUCLEOTIDE SEQUENCE [LARGE SCALE GENOMIC DNA]</scope>
    <source>
        <strain evidence="3 4">DSM 18607</strain>
    </source>
</reference>
<feature type="compositionally biased region" description="Low complexity" evidence="1">
    <location>
        <begin position="28"/>
        <end position="49"/>
    </location>
</feature>
<dbReference type="RefSeq" id="WP_170185599.1">
    <property type="nucleotide sequence ID" value="NZ_BAAAPR010000004.1"/>
</dbReference>
<protein>
    <submittedName>
        <fullName evidence="3">Secreted protein</fullName>
    </submittedName>
</protein>
<evidence type="ECO:0000313" key="3">
    <source>
        <dbReference type="EMBL" id="TQJ08514.1"/>
    </source>
</evidence>
<feature type="signal peptide" evidence="2">
    <location>
        <begin position="1"/>
        <end position="28"/>
    </location>
</feature>
<comment type="caution">
    <text evidence="3">The sequence shown here is derived from an EMBL/GenBank/DDBJ whole genome shotgun (WGS) entry which is preliminary data.</text>
</comment>
<dbReference type="AlphaFoldDB" id="A0A542E003"/>
<proteinExistence type="predicted"/>
<dbReference type="PROSITE" id="PS51318">
    <property type="entry name" value="TAT"/>
    <property type="match status" value="1"/>
</dbReference>
<dbReference type="InterPro" id="IPR019546">
    <property type="entry name" value="TAT_signal_bac_arc"/>
</dbReference>
<accession>A0A542E003</accession>
<dbReference type="Proteomes" id="UP000317893">
    <property type="component" value="Unassembled WGS sequence"/>
</dbReference>